<name>A0A565C6Q7_9BRAS</name>
<evidence type="ECO:0000259" key="3">
    <source>
        <dbReference type="PROSITE" id="PS50104"/>
    </source>
</evidence>
<dbReference type="PROSITE" id="PS50104">
    <property type="entry name" value="TIR"/>
    <property type="match status" value="1"/>
</dbReference>
<dbReference type="SUPFAM" id="SSF52200">
    <property type="entry name" value="Toll/Interleukin receptor TIR domain"/>
    <property type="match status" value="1"/>
</dbReference>
<dbReference type="PANTHER" id="PTHR11017:SF384">
    <property type="entry name" value="DISEASE RESISTANCE PROTEIN (TIR-NBS-LRR CLASS) FAMILY"/>
    <property type="match status" value="1"/>
</dbReference>
<dbReference type="PRINTS" id="PR00364">
    <property type="entry name" value="DISEASERSIST"/>
</dbReference>
<dbReference type="InterPro" id="IPR032675">
    <property type="entry name" value="LRR_dom_sf"/>
</dbReference>
<sequence length="821" mass="93106">MASSSSSKYDVFLSFRGEDTRDSIVSHLYAALTSRGLVTFKDDKKFEIGDHISDELHKAIQGSDFVVVVLSENYATSRWCLMELQLTMKLYSEGRLGTNIERWLIRFLCGDKLLNSSPIFQALNPNSDLKKVGTVSIDEAAMVGKIAQDISRRKALMRNIDFKSIVGKDTHMQGLKSLLDMDSNNDELSLQFEASCFTEDIKGIYRDIDLMHLQNKLLYTSLGENISLWSVEAGCDEIKARLRGKNVLLVLDGADKISQVHALAKEISWFGSWSRIIITTRDRGLLNSCGVKTIHEVKCLDDENSLQMFKQIAFEGGSPPSEDFEPLSIRAARLAHGLPSAIQANALFLRGRDNSPEEWEEAVCGLESSPDENIKEILKLSYEGLSKQYQKVFLHVACLFNGETYQRLVEQMGRQIMLDCQKFLGDPEEIHNALVHGAGTELTDLCIVDEDQFNPLFLVELNLRHSNVETLWTGNQGFMNLERLDFTGSNKLKQLPDLSYYKNLDRLILEQCTRLKGIPESIGYKSSIRRLNLSYYGGRDSPMRVGIETINGTQATHCIKLVFPTKRVEMELKHISITGDIEFRFSENCEGYAEYFYISSEQQVSVTTTMSVHLAPKRMLLPKEIGHLEFLEKLDLSGNDFNYLPADTSSLSRLKTLRLRNCRKLKELPELAQVQSITLFNCRSLVKLSNASRDPGRYCLLELCLDNCKNVKSLSDQLSHFTKLTYLDITNHDFETLPSSIRGLTSLVTLCLNNCKKLILVEEGLQFLYAHGCDSLEADDVKHFNETRNKQVPAQTRSPYFQETDKATKSHLLKFLRCSYF</sequence>
<dbReference type="InterPro" id="IPR035897">
    <property type="entry name" value="Toll_tir_struct_dom_sf"/>
</dbReference>
<evidence type="ECO:0000256" key="1">
    <source>
        <dbReference type="ARBA" id="ARBA00022614"/>
    </source>
</evidence>
<organism evidence="4 5">
    <name type="scientific">Arabis nemorensis</name>
    <dbReference type="NCBI Taxonomy" id="586526"/>
    <lineage>
        <taxon>Eukaryota</taxon>
        <taxon>Viridiplantae</taxon>
        <taxon>Streptophyta</taxon>
        <taxon>Embryophyta</taxon>
        <taxon>Tracheophyta</taxon>
        <taxon>Spermatophyta</taxon>
        <taxon>Magnoliopsida</taxon>
        <taxon>eudicotyledons</taxon>
        <taxon>Gunneridae</taxon>
        <taxon>Pentapetalae</taxon>
        <taxon>rosids</taxon>
        <taxon>malvids</taxon>
        <taxon>Brassicales</taxon>
        <taxon>Brassicaceae</taxon>
        <taxon>Arabideae</taxon>
        <taxon>Arabis</taxon>
    </lineage>
</organism>
<keyword evidence="5" id="KW-1185">Reference proteome</keyword>
<dbReference type="Gene3D" id="3.40.50.10140">
    <property type="entry name" value="Toll/interleukin-1 receptor homology (TIR) domain"/>
    <property type="match status" value="1"/>
</dbReference>
<dbReference type="Proteomes" id="UP000489600">
    <property type="component" value="Unassembled WGS sequence"/>
</dbReference>
<reference evidence="4" key="1">
    <citation type="submission" date="2019-07" db="EMBL/GenBank/DDBJ databases">
        <authorList>
            <person name="Dittberner H."/>
        </authorList>
    </citation>
    <scope>NUCLEOTIDE SEQUENCE [LARGE SCALE GENOMIC DNA]</scope>
</reference>
<protein>
    <recommendedName>
        <fullName evidence="3">TIR domain-containing protein</fullName>
    </recommendedName>
</protein>
<dbReference type="PANTHER" id="PTHR11017">
    <property type="entry name" value="LEUCINE-RICH REPEAT-CONTAINING PROTEIN"/>
    <property type="match status" value="1"/>
</dbReference>
<gene>
    <name evidence="4" type="ORF">ANE_LOCUS19778</name>
</gene>
<dbReference type="GO" id="GO:0043531">
    <property type="term" value="F:ADP binding"/>
    <property type="evidence" value="ECO:0007669"/>
    <property type="project" value="InterPro"/>
</dbReference>
<accession>A0A565C6Q7</accession>
<comment type="caution">
    <text evidence="4">The sequence shown here is derived from an EMBL/GenBank/DDBJ whole genome shotgun (WGS) entry which is preliminary data.</text>
</comment>
<dbReference type="Gene3D" id="3.80.10.10">
    <property type="entry name" value="Ribonuclease Inhibitor"/>
    <property type="match status" value="2"/>
</dbReference>
<keyword evidence="1" id="KW-0433">Leucine-rich repeat</keyword>
<dbReference type="InterPro" id="IPR002182">
    <property type="entry name" value="NB-ARC"/>
</dbReference>
<dbReference type="OrthoDB" id="72369at2759"/>
<dbReference type="Pfam" id="PF01582">
    <property type="entry name" value="TIR"/>
    <property type="match status" value="1"/>
</dbReference>
<dbReference type="Pfam" id="PF07725">
    <property type="entry name" value="LRR_3"/>
    <property type="match status" value="1"/>
</dbReference>
<dbReference type="SMART" id="SM00255">
    <property type="entry name" value="TIR"/>
    <property type="match status" value="1"/>
</dbReference>
<dbReference type="SUPFAM" id="SSF52058">
    <property type="entry name" value="L domain-like"/>
    <property type="match status" value="1"/>
</dbReference>
<evidence type="ECO:0000313" key="4">
    <source>
        <dbReference type="EMBL" id="VVB09334.1"/>
    </source>
</evidence>
<dbReference type="GO" id="GO:0007165">
    <property type="term" value="P:signal transduction"/>
    <property type="evidence" value="ECO:0007669"/>
    <property type="project" value="InterPro"/>
</dbReference>
<dbReference type="AlphaFoldDB" id="A0A565C6Q7"/>
<dbReference type="InterPro" id="IPR000157">
    <property type="entry name" value="TIR_dom"/>
</dbReference>
<evidence type="ECO:0000313" key="5">
    <source>
        <dbReference type="Proteomes" id="UP000489600"/>
    </source>
</evidence>
<dbReference type="InterPro" id="IPR027417">
    <property type="entry name" value="P-loop_NTPase"/>
</dbReference>
<keyword evidence="2" id="KW-0677">Repeat</keyword>
<dbReference type="SUPFAM" id="SSF52540">
    <property type="entry name" value="P-loop containing nucleoside triphosphate hydrolases"/>
    <property type="match status" value="1"/>
</dbReference>
<dbReference type="Pfam" id="PF00931">
    <property type="entry name" value="NB-ARC"/>
    <property type="match status" value="1"/>
</dbReference>
<dbReference type="InterPro" id="IPR011713">
    <property type="entry name" value="Leu-rich_rpt_3"/>
</dbReference>
<dbReference type="Gene3D" id="1.10.8.430">
    <property type="entry name" value="Helical domain of apoptotic protease-activating factors"/>
    <property type="match status" value="1"/>
</dbReference>
<dbReference type="GO" id="GO:0006952">
    <property type="term" value="P:defense response"/>
    <property type="evidence" value="ECO:0007669"/>
    <property type="project" value="InterPro"/>
</dbReference>
<dbReference type="Gene3D" id="3.40.50.300">
    <property type="entry name" value="P-loop containing nucleotide triphosphate hydrolases"/>
    <property type="match status" value="1"/>
</dbReference>
<evidence type="ECO:0000256" key="2">
    <source>
        <dbReference type="ARBA" id="ARBA00022737"/>
    </source>
</evidence>
<dbReference type="InterPro" id="IPR044974">
    <property type="entry name" value="Disease_R_plants"/>
</dbReference>
<dbReference type="EMBL" id="CABITT030000006">
    <property type="protein sequence ID" value="VVB09334.1"/>
    <property type="molecule type" value="Genomic_DNA"/>
</dbReference>
<proteinExistence type="predicted"/>
<dbReference type="InterPro" id="IPR042197">
    <property type="entry name" value="Apaf_helical"/>
</dbReference>
<feature type="domain" description="TIR" evidence="3">
    <location>
        <begin position="7"/>
        <end position="154"/>
    </location>
</feature>